<name>A0ABY4RPM6_9BACL</name>
<proteinExistence type="predicted"/>
<evidence type="ECO:0000313" key="2">
    <source>
        <dbReference type="Proteomes" id="UP001057134"/>
    </source>
</evidence>
<dbReference type="EMBL" id="CP027059">
    <property type="protein sequence ID" value="UQZ83302.1"/>
    <property type="molecule type" value="Genomic_DNA"/>
</dbReference>
<reference evidence="1" key="1">
    <citation type="submission" date="2018-02" db="EMBL/GenBank/DDBJ databases">
        <authorList>
            <person name="Kim S.-K."/>
            <person name="Jung H.-I."/>
            <person name="Lee S.-W."/>
        </authorList>
    </citation>
    <scope>NUCLEOTIDE SEQUENCE</scope>
    <source>
        <strain evidence="1">SK3146</strain>
    </source>
</reference>
<protein>
    <submittedName>
        <fullName evidence="1">Uncharacterized protein</fullName>
    </submittedName>
</protein>
<organism evidence="1 2">
    <name type="scientific">Paenibacillus konkukensis</name>
    <dbReference type="NCBI Taxonomy" id="2020716"/>
    <lineage>
        <taxon>Bacteria</taxon>
        <taxon>Bacillati</taxon>
        <taxon>Bacillota</taxon>
        <taxon>Bacilli</taxon>
        <taxon>Bacillales</taxon>
        <taxon>Paenibacillaceae</taxon>
        <taxon>Paenibacillus</taxon>
    </lineage>
</organism>
<evidence type="ECO:0000313" key="1">
    <source>
        <dbReference type="EMBL" id="UQZ83302.1"/>
    </source>
</evidence>
<dbReference type="Proteomes" id="UP001057134">
    <property type="component" value="Chromosome"/>
</dbReference>
<keyword evidence="2" id="KW-1185">Reference proteome</keyword>
<dbReference type="RefSeq" id="WP_111157427.1">
    <property type="nucleotide sequence ID" value="NZ_CP027059.1"/>
</dbReference>
<accession>A0ABY4RPM6</accession>
<reference evidence="1" key="2">
    <citation type="journal article" date="2021" name="J Anim Sci Technol">
        <title>Complete genome sequence of Paenibacillus konkukensis sp. nov. SK3146 as a potential probiotic strain.</title>
        <authorList>
            <person name="Jung H.I."/>
            <person name="Park S."/>
            <person name="Niu K.M."/>
            <person name="Lee S.W."/>
            <person name="Kothari D."/>
            <person name="Yi K.J."/>
            <person name="Kim S.K."/>
        </authorList>
    </citation>
    <scope>NUCLEOTIDE SEQUENCE</scope>
    <source>
        <strain evidence="1">SK3146</strain>
    </source>
</reference>
<sequence>MAWASTKTKAKSKSDPVPLAMPKDPNLCFVQFPSANMTASSISVSLQSLLNQLQKQPAARQIEAIQYDSETRRIDIRFAPHSQNK</sequence>
<gene>
    <name evidence="1" type="ORF">SK3146_02489</name>
</gene>